<comment type="caution">
    <text evidence="7">The sequence shown here is derived from an EMBL/GenBank/DDBJ whole genome shotgun (WGS) entry which is preliminary data.</text>
</comment>
<feature type="domain" description="Glycosyltransferase 2-like" evidence="4">
    <location>
        <begin position="685"/>
        <end position="811"/>
    </location>
</feature>
<feature type="transmembrane region" description="Helical" evidence="3">
    <location>
        <begin position="1980"/>
        <end position="2004"/>
    </location>
</feature>
<dbReference type="SUPFAM" id="SSF53756">
    <property type="entry name" value="UDP-Glycosyltransferase/glycogen phosphorylase"/>
    <property type="match status" value="1"/>
</dbReference>
<feature type="compositionally biased region" description="Basic and acidic residues" evidence="2">
    <location>
        <begin position="2016"/>
        <end position="2040"/>
    </location>
</feature>
<dbReference type="Pfam" id="PF01833">
    <property type="entry name" value="TIG"/>
    <property type="match status" value="1"/>
</dbReference>
<keyword evidence="1" id="KW-0175">Coiled coil</keyword>
<dbReference type="SUPFAM" id="SSF81296">
    <property type="entry name" value="E set domains"/>
    <property type="match status" value="1"/>
</dbReference>
<dbReference type="InterPro" id="IPR011990">
    <property type="entry name" value="TPR-like_helical_dom_sf"/>
</dbReference>
<evidence type="ECO:0000313" key="7">
    <source>
        <dbReference type="EMBL" id="EFA76831.1"/>
    </source>
</evidence>
<keyword evidence="3" id="KW-0472">Membrane</keyword>
<dbReference type="InterPro" id="IPR014756">
    <property type="entry name" value="Ig_E-set"/>
</dbReference>
<dbReference type="RefSeq" id="XP_020428963.1">
    <property type="nucleotide sequence ID" value="XM_020580376.1"/>
</dbReference>
<keyword evidence="3" id="KW-1133">Transmembrane helix</keyword>
<evidence type="ECO:0000259" key="6">
    <source>
        <dbReference type="Pfam" id="PF02010"/>
    </source>
</evidence>
<dbReference type="InterPro" id="IPR029044">
    <property type="entry name" value="Nucleotide-diphossugar_trans"/>
</dbReference>
<dbReference type="Pfam" id="PF00535">
    <property type="entry name" value="Glycos_transf_2"/>
    <property type="match status" value="1"/>
</dbReference>
<dbReference type="Proteomes" id="UP000001396">
    <property type="component" value="Unassembled WGS sequence"/>
</dbReference>
<dbReference type="InterPro" id="IPR002909">
    <property type="entry name" value="IPT_dom"/>
</dbReference>
<dbReference type="SUPFAM" id="SSF53448">
    <property type="entry name" value="Nucleotide-diphospho-sugar transferases"/>
    <property type="match status" value="1"/>
</dbReference>
<accession>D3BNR2</accession>
<dbReference type="Pfam" id="PF02010">
    <property type="entry name" value="REJ"/>
    <property type="match status" value="1"/>
</dbReference>
<proteinExistence type="predicted"/>
<feature type="coiled-coil region" evidence="1">
    <location>
        <begin position="340"/>
        <end position="367"/>
    </location>
</feature>
<organism evidence="7 8">
    <name type="scientific">Heterostelium pallidum (strain ATCC 26659 / Pp 5 / PN500)</name>
    <name type="common">Cellular slime mold</name>
    <name type="synonym">Polysphondylium pallidum</name>
    <dbReference type="NCBI Taxonomy" id="670386"/>
    <lineage>
        <taxon>Eukaryota</taxon>
        <taxon>Amoebozoa</taxon>
        <taxon>Evosea</taxon>
        <taxon>Eumycetozoa</taxon>
        <taxon>Dictyostelia</taxon>
        <taxon>Acytosteliales</taxon>
        <taxon>Acytosteliaceae</taxon>
        <taxon>Heterostelium</taxon>
    </lineage>
</organism>
<dbReference type="InterPro" id="IPR001173">
    <property type="entry name" value="Glyco_trans_2-like"/>
</dbReference>
<dbReference type="Gene3D" id="3.90.550.10">
    <property type="entry name" value="Spore Coat Polysaccharide Biosynthesis Protein SpsA, Chain A"/>
    <property type="match status" value="1"/>
</dbReference>
<gene>
    <name evidence="7" type="primary">pgtD</name>
    <name evidence="7" type="ORF">PPL_09583</name>
</gene>
<dbReference type="GeneID" id="31365058"/>
<dbReference type="InterPro" id="IPR049039">
    <property type="entry name" value="RMD1-3_a_helical_rpt"/>
</dbReference>
<evidence type="ECO:0000313" key="8">
    <source>
        <dbReference type="Proteomes" id="UP000001396"/>
    </source>
</evidence>
<dbReference type="CDD" id="cd00102">
    <property type="entry name" value="IPT"/>
    <property type="match status" value="1"/>
</dbReference>
<feature type="domain" description="PKD/REJ-like" evidence="6">
    <location>
        <begin position="1274"/>
        <end position="1643"/>
    </location>
</feature>
<dbReference type="EMBL" id="ADBJ01000044">
    <property type="protein sequence ID" value="EFA76831.1"/>
    <property type="molecule type" value="Genomic_DNA"/>
</dbReference>
<dbReference type="InParanoid" id="D3BNR2"/>
<reference evidence="7 8" key="1">
    <citation type="journal article" date="2011" name="Genome Res.">
        <title>Phylogeny-wide analysis of social amoeba genomes highlights ancient origins for complex intercellular communication.</title>
        <authorList>
            <person name="Heidel A.J."/>
            <person name="Lawal H.M."/>
            <person name="Felder M."/>
            <person name="Schilde C."/>
            <person name="Helps N.R."/>
            <person name="Tunggal B."/>
            <person name="Rivero F."/>
            <person name="John U."/>
            <person name="Schleicher M."/>
            <person name="Eichinger L."/>
            <person name="Platzer M."/>
            <person name="Noegel A.A."/>
            <person name="Schaap P."/>
            <person name="Gloeckner G."/>
        </authorList>
    </citation>
    <scope>NUCLEOTIDE SEQUENCE [LARGE SCALE GENOMIC DNA]</scope>
    <source>
        <strain evidence="8">ATCC 26659 / Pp 5 / PN500</strain>
    </source>
</reference>
<dbReference type="Gene3D" id="1.25.40.10">
    <property type="entry name" value="Tetratricopeptide repeat domain"/>
    <property type="match status" value="1"/>
</dbReference>
<feature type="domain" description="IPT/TIG" evidence="5">
    <location>
        <begin position="945"/>
        <end position="1022"/>
    </location>
</feature>
<dbReference type="SUPFAM" id="SSF48452">
    <property type="entry name" value="TPR-like"/>
    <property type="match status" value="1"/>
</dbReference>
<evidence type="ECO:0000259" key="5">
    <source>
        <dbReference type="Pfam" id="PF01833"/>
    </source>
</evidence>
<feature type="compositionally biased region" description="Polar residues" evidence="2">
    <location>
        <begin position="2140"/>
        <end position="2168"/>
    </location>
</feature>
<dbReference type="FunCoup" id="D3BNR2">
    <property type="interactions" value="422"/>
</dbReference>
<feature type="region of interest" description="Disordered" evidence="2">
    <location>
        <begin position="2210"/>
        <end position="2238"/>
    </location>
</feature>
<evidence type="ECO:0000256" key="3">
    <source>
        <dbReference type="SAM" id="Phobius"/>
    </source>
</evidence>
<name>D3BNR2_HETP5</name>
<evidence type="ECO:0000256" key="2">
    <source>
        <dbReference type="SAM" id="MobiDB-lite"/>
    </source>
</evidence>
<dbReference type="CDD" id="cd00761">
    <property type="entry name" value="Glyco_tranf_GTA_type"/>
    <property type="match status" value="1"/>
</dbReference>
<feature type="compositionally biased region" description="Acidic residues" evidence="2">
    <location>
        <begin position="2210"/>
        <end position="2232"/>
    </location>
</feature>
<sequence>MAEEIISRADALHLNREYATIYTLLEEAHQTYPDNVEISWRLARSYYDKNEEVADKAQKLELLNKAMALINESLAKNEQHWALHKWWSIITSGLGDHLSAKEKIANAYKIKEHALRSLELKPEDPTTLHLLGRWCFSVANIGWVERAAASALFGTPPTATFQEALDYYIRADKADPTLIRNSLSIADTYAALKDNASAKEWYVKVSKMDAKSDFEKNLVAEALKKSNNCYLITMMMLVIMRFLLVVPFSLQVNTYSFDHNRPIVTNDINSLREEYDNILSQLNSYNLNDYLYQQNLWDIVNRLNNLQYKSTNNSITLDWYSSIESNIVDSNNNINIKNDNNSSNNNFENDKQQLLNLENEMSKKKLKIVLVVNFEGMAYYTSLAKASGQHFQRSKIVVGLHGPSSWVIQSNTQNKPTLESEFELDYMERKSVELADVVWTPSTYIVNWLRKQGWTISPDKLALLSFLSPSVISGDNVNNKNKEDEVDSQIQQHQSFSSPIEEFVFFGRLEQRKGVILLTSTIKGESSIGYIRKRALQWPFAVSFISDKTSNEALDYLVKSPARLAIIPSLEDNAPYTLYECLYKSIPVIASSTASMIPLVDKRDRDSVLFDTKPHLLFRKLLSSIKKGVVIARPTFSASHSLDTWSSFYTELEQQQQLKQSQLNIVLNHSTTTNTQSTSNQPLVSVCIVHFNRPTLLKQALQSIDKQNYGNYEVILVDDGSNTTEALSYLKSLESQFKKRHWKLIRTANRYLGAARNTAVREASGEYIYFLDDDNAAYPNALATYVKVAMHTNADVVTSPHSIITTTNTPTDHTPIQRQWIPLGSSLSVGLFKNCFGDANFFIRRATFNAIGGFTEEYGVGLEDHELLAKLVIHGYKLAIATDPLLYYRIHDRQGQMVYNTDHKLNQMRYIRPYQKFLSDAKPVMKLLARNKMVEKTMETCNITLTGISPPSGPMTGGNQITIEGTGFNCPIQAVFIGGQQCQAMNVDANTNRITCNVPRGNTPLPTDVNVMSSQGRNYTLHSGYTYVSLSAPQVQTCTINAVGTTIQCTFTPETNVKPRTCEQYLTASTLRRLGEDPTCSWTDPKTLTITLGHASTTEIGDIIEFNAGSIESVGGEPNNRESIQLTSLGTLIPVATIKAPEDIGPCDELLLDGSYSENGAGSTRGLTYEWSVYQAASHVNELIELLQNSHGAKVRISNRTLDIGASYSFQLKVTNIQGKSHSTTTTVYKKAVDVVIVKIFGPNKLTVPARNLAIEGLATYTGCEAKNNADSIVDYQWSVSPQFPLDQGTATSRNLYVSSDSWIAGTTYVFTLTATIGRKSSFASIEVYVSKGPIYAVITGGDKTYGQNQLVTLDASNSRDPDGNDTTLSFKWQCSPVQFDKHCGIEIPDESVITFNATDLKPGKYIFQVDVSPDDDSSRASSAITSIVITSGGFIEVEINKTALPVFIDPGQKIVLRSILINNHIPLEQLVWSWTLDSGTLAVDESDAYSTPTNMRNLAFKSGALAGGTLYTYTVHVVDSLTNITGEASITFRTEARPSGGKINCYTQKGSIFDKYTIDMGRSWGAAAGIIGYSFTYRVDNDPEEFPLGDRSMVSQITTFLPPGKIKVMGYALSGNGVAASSSCLIHVDAPSNDDTERIIEFISTIMESPTLTLYEISFSLRLGNVLLPAVSNKNGKAVSNAQVAEKVSGFKTTAIDILNEQVVSNDSRITTERVTSMIDILNTATETRQILRPNILASAMGVMKSLSKGFLENPVLPTGINSSISVVGNINHQVNRQLHNIDPAMKVSVKTISLDLDLVAHQIANALLFRASSGEEATIISKQGVTISTFKQDPLHFKKNGAVAAGITGDPTFTIQPDALSKVIAQYTSHQEIGVKYITFPGNPHFNTKLESDKKFLSKNTFSLDLVSDEMKEIGVKGLLEPIGIDCGNTFDPDDNHECVWWDKNKQRWSDEGCVTIKRDTNFAVIGRGKSVSDWTRVAVIVGSVVGAALVAGLLVGMFVVVRRRRAAKKRTTKDKAKDQKKKKEDQKKKGKEKDDSTAKQSGEAEGEESGDKGQSSSSTSKSKKKKKLGKKEAAEEKTDTLNVPVVDGSKKKERIEQSFGDENDNEFILNEFKEIYEVVKKRELESAASKKIPLSPLTATDGTATTENSPTTSMPSYETSPTQYGPYSDRHSQAASAMQRAWRSKQHLRQLKRELEVEELVENIDDLLADETADPFEDNDYEAGDDYEDNSANQA</sequence>
<protein>
    <submittedName>
        <fullName evidence="7">IPT/TIG domain-containing protein</fullName>
    </submittedName>
</protein>
<evidence type="ECO:0000259" key="4">
    <source>
        <dbReference type="Pfam" id="PF00535"/>
    </source>
</evidence>
<dbReference type="OMA" id="GDANFFI"/>
<keyword evidence="3" id="KW-0812">Transmembrane</keyword>
<dbReference type="InterPro" id="IPR002859">
    <property type="entry name" value="PKD/REJ-like"/>
</dbReference>
<dbReference type="Pfam" id="PF21033">
    <property type="entry name" value="RMD1-3"/>
    <property type="match status" value="1"/>
</dbReference>
<dbReference type="PANTHER" id="PTHR22916">
    <property type="entry name" value="GLYCOSYLTRANSFERASE"/>
    <property type="match status" value="1"/>
</dbReference>
<feature type="region of interest" description="Disordered" evidence="2">
    <location>
        <begin position="2138"/>
        <end position="2184"/>
    </location>
</feature>
<dbReference type="InterPro" id="IPR013783">
    <property type="entry name" value="Ig-like_fold"/>
</dbReference>
<dbReference type="PANTHER" id="PTHR22916:SF30">
    <property type="entry name" value="IPT_TIG DOMAIN-CONTAINING PROTEIN"/>
    <property type="match status" value="1"/>
</dbReference>
<feature type="compositionally biased region" description="Basic and acidic residues" evidence="2">
    <location>
        <begin position="2073"/>
        <end position="2082"/>
    </location>
</feature>
<evidence type="ECO:0000256" key="1">
    <source>
        <dbReference type="SAM" id="Coils"/>
    </source>
</evidence>
<feature type="region of interest" description="Disordered" evidence="2">
    <location>
        <begin position="2011"/>
        <end position="2104"/>
    </location>
</feature>
<dbReference type="Gene3D" id="2.60.40.10">
    <property type="entry name" value="Immunoglobulins"/>
    <property type="match status" value="3"/>
</dbReference>
<keyword evidence="8" id="KW-1185">Reference proteome</keyword>